<evidence type="ECO:0000313" key="3">
    <source>
        <dbReference type="Proteomes" id="UP000634136"/>
    </source>
</evidence>
<proteinExistence type="predicted"/>
<keyword evidence="1" id="KW-0732">Signal</keyword>
<gene>
    <name evidence="2" type="ORF">G2W53_010164</name>
</gene>
<comment type="caution">
    <text evidence="2">The sequence shown here is derived from an EMBL/GenBank/DDBJ whole genome shotgun (WGS) entry which is preliminary data.</text>
</comment>
<evidence type="ECO:0000313" key="2">
    <source>
        <dbReference type="EMBL" id="KAF7835305.1"/>
    </source>
</evidence>
<dbReference type="EMBL" id="JAAIUW010000004">
    <property type="protein sequence ID" value="KAF7835305.1"/>
    <property type="molecule type" value="Genomic_DNA"/>
</dbReference>
<evidence type="ECO:0000256" key="1">
    <source>
        <dbReference type="SAM" id="SignalP"/>
    </source>
</evidence>
<name>A0A835CB38_9FABA</name>
<sequence length="213" mass="23898">MEAIVFVPVDFLIWPLWLCWGGNLSMPLEERELAVGTRRKGTAGPFHYSTRLRPADKSRLAGTFRSPMVGIHRILLDEYGDFDMNYSQRDVPKFRVAVVGAICIGSGCQADNRTNSLLLFRLLVQLVLHLVLQILNFVPVRSRLLCPFLSRARGSTPLPGRLVIVRVSCDLCAGLAGFLDLLELIVFGLLHYRLSPSSSCNIREVMLKEKNMV</sequence>
<feature type="chain" id="PRO_5032933659" evidence="1">
    <location>
        <begin position="22"/>
        <end position="213"/>
    </location>
</feature>
<organism evidence="2 3">
    <name type="scientific">Senna tora</name>
    <dbReference type="NCBI Taxonomy" id="362788"/>
    <lineage>
        <taxon>Eukaryota</taxon>
        <taxon>Viridiplantae</taxon>
        <taxon>Streptophyta</taxon>
        <taxon>Embryophyta</taxon>
        <taxon>Tracheophyta</taxon>
        <taxon>Spermatophyta</taxon>
        <taxon>Magnoliopsida</taxon>
        <taxon>eudicotyledons</taxon>
        <taxon>Gunneridae</taxon>
        <taxon>Pentapetalae</taxon>
        <taxon>rosids</taxon>
        <taxon>fabids</taxon>
        <taxon>Fabales</taxon>
        <taxon>Fabaceae</taxon>
        <taxon>Caesalpinioideae</taxon>
        <taxon>Cassia clade</taxon>
        <taxon>Senna</taxon>
    </lineage>
</organism>
<feature type="signal peptide" evidence="1">
    <location>
        <begin position="1"/>
        <end position="21"/>
    </location>
</feature>
<dbReference type="AlphaFoldDB" id="A0A835CB38"/>
<protein>
    <submittedName>
        <fullName evidence="2">Uncharacterized protein</fullName>
    </submittedName>
</protein>
<keyword evidence="3" id="KW-1185">Reference proteome</keyword>
<reference evidence="2" key="1">
    <citation type="submission" date="2020-09" db="EMBL/GenBank/DDBJ databases">
        <title>Genome-Enabled Discovery of Anthraquinone Biosynthesis in Senna tora.</title>
        <authorList>
            <person name="Kang S.-H."/>
            <person name="Pandey R.P."/>
            <person name="Lee C.-M."/>
            <person name="Sim J.-S."/>
            <person name="Jeong J.-T."/>
            <person name="Choi B.-S."/>
            <person name="Jung M."/>
            <person name="Ginzburg D."/>
            <person name="Zhao K."/>
            <person name="Won S.Y."/>
            <person name="Oh T.-J."/>
            <person name="Yu Y."/>
            <person name="Kim N.-H."/>
            <person name="Lee O.R."/>
            <person name="Lee T.-H."/>
            <person name="Bashyal P."/>
            <person name="Kim T.-S."/>
            <person name="Lee W.-H."/>
            <person name="Kawkins C."/>
            <person name="Kim C.-K."/>
            <person name="Kim J.S."/>
            <person name="Ahn B.O."/>
            <person name="Rhee S.Y."/>
            <person name="Sohng J.K."/>
        </authorList>
    </citation>
    <scope>NUCLEOTIDE SEQUENCE</scope>
    <source>
        <tissue evidence="2">Leaf</tissue>
    </source>
</reference>
<dbReference type="Proteomes" id="UP000634136">
    <property type="component" value="Unassembled WGS sequence"/>
</dbReference>
<accession>A0A835CB38</accession>